<protein>
    <submittedName>
        <fullName evidence="1">Uncharacterized protein</fullName>
    </submittedName>
</protein>
<organism evidence="1 2">
    <name type="scientific">Brachionus plicatilis</name>
    <name type="common">Marine rotifer</name>
    <name type="synonym">Brachionus muelleri</name>
    <dbReference type="NCBI Taxonomy" id="10195"/>
    <lineage>
        <taxon>Eukaryota</taxon>
        <taxon>Metazoa</taxon>
        <taxon>Spiralia</taxon>
        <taxon>Gnathifera</taxon>
        <taxon>Rotifera</taxon>
        <taxon>Eurotatoria</taxon>
        <taxon>Monogononta</taxon>
        <taxon>Pseudotrocha</taxon>
        <taxon>Ploima</taxon>
        <taxon>Brachionidae</taxon>
        <taxon>Brachionus</taxon>
    </lineage>
</organism>
<comment type="caution">
    <text evidence="1">The sequence shown here is derived from an EMBL/GenBank/DDBJ whole genome shotgun (WGS) entry which is preliminary data.</text>
</comment>
<evidence type="ECO:0000313" key="2">
    <source>
        <dbReference type="Proteomes" id="UP000276133"/>
    </source>
</evidence>
<dbReference type="EMBL" id="REGN01012461">
    <property type="protein sequence ID" value="RMZ95372.1"/>
    <property type="molecule type" value="Genomic_DNA"/>
</dbReference>
<reference evidence="1 2" key="1">
    <citation type="journal article" date="2018" name="Sci. Rep.">
        <title>Genomic signatures of local adaptation to the degree of environmental predictability in rotifers.</title>
        <authorList>
            <person name="Franch-Gras L."/>
            <person name="Hahn C."/>
            <person name="Garcia-Roger E.M."/>
            <person name="Carmona M.J."/>
            <person name="Serra M."/>
            <person name="Gomez A."/>
        </authorList>
    </citation>
    <scope>NUCLEOTIDE SEQUENCE [LARGE SCALE GENOMIC DNA]</scope>
    <source>
        <strain evidence="1">HYR1</strain>
    </source>
</reference>
<dbReference type="AlphaFoldDB" id="A0A3M7P8I4"/>
<proteinExistence type="predicted"/>
<evidence type="ECO:0000313" key="1">
    <source>
        <dbReference type="EMBL" id="RMZ95372.1"/>
    </source>
</evidence>
<gene>
    <name evidence="1" type="ORF">BpHYR1_025976</name>
</gene>
<accession>A0A3M7P8I4</accession>
<keyword evidence="2" id="KW-1185">Reference proteome</keyword>
<sequence length="120" mass="14098">MCLVYVQKWGSGNYQNLKITVLVGLLYGCFNLNKVKNSPEKNFSTNFELFSTLKFPVLLKKRFLNLNIKNEVQFDAMIILFDKKYKGIFFDFYVKFDKFTKHYSKVCSKPSHVMNRAGNI</sequence>
<name>A0A3M7P8I4_BRAPC</name>
<dbReference type="Proteomes" id="UP000276133">
    <property type="component" value="Unassembled WGS sequence"/>
</dbReference>